<name>A0A4P6JUR1_KTERU</name>
<gene>
    <name evidence="1" type="ORF">EPA93_24915</name>
</gene>
<organism evidence="1 2">
    <name type="scientific">Ktedonosporobacter rubrisoli</name>
    <dbReference type="NCBI Taxonomy" id="2509675"/>
    <lineage>
        <taxon>Bacteria</taxon>
        <taxon>Bacillati</taxon>
        <taxon>Chloroflexota</taxon>
        <taxon>Ktedonobacteria</taxon>
        <taxon>Ktedonobacterales</taxon>
        <taxon>Ktedonosporobacteraceae</taxon>
        <taxon>Ktedonosporobacter</taxon>
    </lineage>
</organism>
<dbReference type="EMBL" id="CP035758">
    <property type="protein sequence ID" value="QBD79050.1"/>
    <property type="molecule type" value="Genomic_DNA"/>
</dbReference>
<sequence length="118" mass="13049">MKSLMRARQELRVPSRILAEVADVPPHLVTLAELGLPTDEQIARKLCLGLSRLAGKPYTLNEIVINIKAPQRPAGQSCPRSTEWFTNRRAGIPSSGRQKELNFYAHVQQLYGLASATA</sequence>
<dbReference type="Proteomes" id="UP000290365">
    <property type="component" value="Chromosome"/>
</dbReference>
<keyword evidence="2" id="KW-1185">Reference proteome</keyword>
<dbReference type="RefSeq" id="WP_129890103.1">
    <property type="nucleotide sequence ID" value="NZ_CP035758.1"/>
</dbReference>
<accession>A0A4P6JUR1</accession>
<proteinExistence type="predicted"/>
<dbReference type="AlphaFoldDB" id="A0A4P6JUR1"/>
<dbReference type="KEGG" id="kbs:EPA93_24915"/>
<protein>
    <submittedName>
        <fullName evidence="1">Uncharacterized protein</fullName>
    </submittedName>
</protein>
<evidence type="ECO:0000313" key="1">
    <source>
        <dbReference type="EMBL" id="QBD79050.1"/>
    </source>
</evidence>
<evidence type="ECO:0000313" key="2">
    <source>
        <dbReference type="Proteomes" id="UP000290365"/>
    </source>
</evidence>
<reference evidence="1 2" key="1">
    <citation type="submission" date="2019-01" db="EMBL/GenBank/DDBJ databases">
        <title>Ktedonosporobacter rubrisoli SCAWS-G2.</title>
        <authorList>
            <person name="Huang Y."/>
            <person name="Yan B."/>
        </authorList>
    </citation>
    <scope>NUCLEOTIDE SEQUENCE [LARGE SCALE GENOMIC DNA]</scope>
    <source>
        <strain evidence="1 2">SCAWS-G2</strain>
    </source>
</reference>